<organism evidence="1">
    <name type="scientific">Rhizophora mucronata</name>
    <name type="common">Asiatic mangrove</name>
    <dbReference type="NCBI Taxonomy" id="61149"/>
    <lineage>
        <taxon>Eukaryota</taxon>
        <taxon>Viridiplantae</taxon>
        <taxon>Streptophyta</taxon>
        <taxon>Embryophyta</taxon>
        <taxon>Tracheophyta</taxon>
        <taxon>Spermatophyta</taxon>
        <taxon>Magnoliopsida</taxon>
        <taxon>eudicotyledons</taxon>
        <taxon>Gunneridae</taxon>
        <taxon>Pentapetalae</taxon>
        <taxon>rosids</taxon>
        <taxon>fabids</taxon>
        <taxon>Malpighiales</taxon>
        <taxon>Rhizophoraceae</taxon>
        <taxon>Rhizophora</taxon>
    </lineage>
</organism>
<dbReference type="AlphaFoldDB" id="A0A2P2MKT9"/>
<reference evidence="1" key="1">
    <citation type="submission" date="2018-02" db="EMBL/GenBank/DDBJ databases">
        <title>Rhizophora mucronata_Transcriptome.</title>
        <authorList>
            <person name="Meera S.P."/>
            <person name="Sreeshan A."/>
            <person name="Augustine A."/>
        </authorList>
    </citation>
    <scope>NUCLEOTIDE SEQUENCE</scope>
    <source>
        <tissue evidence="1">Leaf</tissue>
    </source>
</reference>
<accession>A0A2P2MKT9</accession>
<name>A0A2P2MKT9_RHIMU</name>
<proteinExistence type="predicted"/>
<sequence>MRCPIALIVKETPLHFLQIFFSNCFVA</sequence>
<dbReference type="EMBL" id="GGEC01050377">
    <property type="protein sequence ID" value="MBX30861.1"/>
    <property type="molecule type" value="Transcribed_RNA"/>
</dbReference>
<protein>
    <submittedName>
        <fullName evidence="1">Uncharacterized protein</fullName>
    </submittedName>
</protein>
<evidence type="ECO:0000313" key="1">
    <source>
        <dbReference type="EMBL" id="MBX30861.1"/>
    </source>
</evidence>